<proteinExistence type="predicted"/>
<evidence type="ECO:0000256" key="1">
    <source>
        <dbReference type="SAM" id="Coils"/>
    </source>
</evidence>
<sequence length="377" mass="42307">MIVSQGSTDNPMYRHCSDVEEAYKYDYSVTFDRERREDSTTVYSGVNHAKNMDPFAYMERVRNAPVKTLNDIELAGWLSVGGFWGREIASALPVKMMFLAAPAEFATNISHLLVLRKKLVQLNKAADDLNDDILRAQSRRNILEFMDIRVRRRIMTGCNDPVPYGDLKGIHALAVGGNWSGLTSEWGVARWPDLPRQPYPLLDGIAAFTNAIASFHRDAYDGSTNSLDGIYGFGSKEVCHDLRNIATTVRSTKGSLRIAYLHLFCLNYGKRYALWTDLAVMVRQPIHVDKSSFDQYLQDIFGPSADQDNHEKMYQTFSDIIDVVTRAFSVLSAKNALLSPEPWKSQIRAVNSLFVTSLCNHLEDGCSAKAVTVAAQM</sequence>
<evidence type="ECO:0000313" key="3">
    <source>
        <dbReference type="Proteomes" id="UP000703661"/>
    </source>
</evidence>
<dbReference type="AlphaFoldDB" id="A0A9P6MGK5"/>
<accession>A0A9P6MGK5</accession>
<gene>
    <name evidence="2" type="ORF">BGZ80_006539</name>
</gene>
<keyword evidence="3" id="KW-1185">Reference proteome</keyword>
<reference evidence="2" key="1">
    <citation type="journal article" date="2020" name="Fungal Divers.">
        <title>Resolving the Mortierellaceae phylogeny through synthesis of multi-gene phylogenetics and phylogenomics.</title>
        <authorList>
            <person name="Vandepol N."/>
            <person name="Liber J."/>
            <person name="Desiro A."/>
            <person name="Na H."/>
            <person name="Kennedy M."/>
            <person name="Barry K."/>
            <person name="Grigoriev I.V."/>
            <person name="Miller A.N."/>
            <person name="O'Donnell K."/>
            <person name="Stajich J.E."/>
            <person name="Bonito G."/>
        </authorList>
    </citation>
    <scope>NUCLEOTIDE SEQUENCE</scope>
    <source>
        <strain evidence="2">NRRL 2769</strain>
    </source>
</reference>
<comment type="caution">
    <text evidence="2">The sequence shown here is derived from an EMBL/GenBank/DDBJ whole genome shotgun (WGS) entry which is preliminary data.</text>
</comment>
<dbReference type="Proteomes" id="UP000703661">
    <property type="component" value="Unassembled WGS sequence"/>
</dbReference>
<feature type="coiled-coil region" evidence="1">
    <location>
        <begin position="112"/>
        <end position="139"/>
    </location>
</feature>
<organism evidence="2 3">
    <name type="scientific">Entomortierella chlamydospora</name>
    <dbReference type="NCBI Taxonomy" id="101097"/>
    <lineage>
        <taxon>Eukaryota</taxon>
        <taxon>Fungi</taxon>
        <taxon>Fungi incertae sedis</taxon>
        <taxon>Mucoromycota</taxon>
        <taxon>Mortierellomycotina</taxon>
        <taxon>Mortierellomycetes</taxon>
        <taxon>Mortierellales</taxon>
        <taxon>Mortierellaceae</taxon>
        <taxon>Entomortierella</taxon>
    </lineage>
</organism>
<dbReference type="EMBL" id="JAAAID010003231">
    <property type="protein sequence ID" value="KAF9999602.1"/>
    <property type="molecule type" value="Genomic_DNA"/>
</dbReference>
<protein>
    <submittedName>
        <fullName evidence="2">Uncharacterized protein</fullName>
    </submittedName>
</protein>
<evidence type="ECO:0000313" key="2">
    <source>
        <dbReference type="EMBL" id="KAF9999602.1"/>
    </source>
</evidence>
<name>A0A9P6MGK5_9FUNG</name>
<keyword evidence="1" id="KW-0175">Coiled coil</keyword>